<sequence length="57" mass="6333">MYSPSMATNGRVRANSVCTKNGITYGQHGDGHWHRVVERDGRWYATGHSLGKTNPCN</sequence>
<dbReference type="AlphaFoldDB" id="T2I8Q1"/>
<reference evidence="1 2" key="2">
    <citation type="submission" date="2013-09" db="EMBL/GenBank/DDBJ databases">
        <title>Whole genome comparison of six Crocosphaera watsonii strains with differing phenotypes.</title>
        <authorList>
            <person name="Bench S.R."/>
            <person name="Heller P."/>
            <person name="Frank I."/>
            <person name="Arciniega M."/>
            <person name="Shilova I.N."/>
            <person name="Zehr J.P."/>
        </authorList>
    </citation>
    <scope>NUCLEOTIDE SEQUENCE [LARGE SCALE GENOMIC DNA]</scope>
    <source>
        <strain evidence="1 2">WH 8502</strain>
    </source>
</reference>
<gene>
    <name evidence="1" type="ORF">CWATWH8502_679</name>
</gene>
<name>T2I8Q1_CROWT</name>
<reference evidence="1 2" key="1">
    <citation type="submission" date="2013-01" db="EMBL/GenBank/DDBJ databases">
        <authorList>
            <person name="Bench S."/>
        </authorList>
    </citation>
    <scope>NUCLEOTIDE SEQUENCE [LARGE SCALE GENOMIC DNA]</scope>
    <source>
        <strain evidence="1 2">WH 8502</strain>
    </source>
</reference>
<evidence type="ECO:0000313" key="2">
    <source>
        <dbReference type="Proteomes" id="UP000018348"/>
    </source>
</evidence>
<dbReference type="EMBL" id="CAQK01000135">
    <property type="protein sequence ID" value="CCQ49403.1"/>
    <property type="molecule type" value="Genomic_DNA"/>
</dbReference>
<accession>T2I8Q1</accession>
<proteinExistence type="predicted"/>
<organism evidence="1 2">
    <name type="scientific">Crocosphaera watsonii WH 8502</name>
    <dbReference type="NCBI Taxonomy" id="423474"/>
    <lineage>
        <taxon>Bacteria</taxon>
        <taxon>Bacillati</taxon>
        <taxon>Cyanobacteriota</taxon>
        <taxon>Cyanophyceae</taxon>
        <taxon>Oscillatoriophycideae</taxon>
        <taxon>Chroococcales</taxon>
        <taxon>Aphanothecaceae</taxon>
        <taxon>Crocosphaera</taxon>
    </lineage>
</organism>
<dbReference type="Proteomes" id="UP000018348">
    <property type="component" value="Unassembled WGS sequence"/>
</dbReference>
<comment type="caution">
    <text evidence="1">The sequence shown here is derived from an EMBL/GenBank/DDBJ whole genome shotgun (WGS) entry which is preliminary data.</text>
</comment>
<evidence type="ECO:0000313" key="1">
    <source>
        <dbReference type="EMBL" id="CCQ49403.1"/>
    </source>
</evidence>
<protein>
    <submittedName>
        <fullName evidence="1">Uncharacterized protein</fullName>
    </submittedName>
</protein>